<sequence length="1606" mass="178133">MERGGENHDLTLLSRKIRKMESQMFTSINNTDFNPKHAVSWLEEQPEDLQLWQAMFQELLLGAAKPRQSSGNACVKLYGFVEQCSKSTKNALRDFAFAENTALRLFDFFMEWNEQDSHRSMRLVLDYLAYSITKNPTQEVGTSISSLILDNTLSTITQQSSRPSIKSAMLALDYFVQKKLVYLDHVLEIYRQIHGLPSNEDMLWGAFIAKIFAWMGLHYVCPIAGKLLVTIFTSPWHEERDLRHQPEIWHQFIRNGLQMNLEYLEPIKLYIFVPLFKTDRTGSLTYLHHLTSLQRLAGNDSSTWDINSMLWLAMLEAGKKVGAVDEPGHGPEQDTKSTFQLQPDILESVLCHDTHEARSSAISILIASPSTTKPYTAEALELLKQHLPSFHEDPDPKMRYDLLGHSRNMIKRIQSTIESLQKETDRILKKINKTGPKPNIPVKGTNSQAQKHPLDAIAELRDTLHQHEDFVSWYVGFLKNELGPTTSYQRHITALKAMVFIIRPALLPGNSTDSSSEIRTLLVDETWIRSVLDLIMDPFDDVRESAASLVMSLSPESGDSELQKLVDGLEGTLVEELRNFCCKADELARRTARADHSDGAARSYELLCCWSKNIEDRIQIPLSVLSSLEAKLSAAEQDLATAVLQAPVHGSFASLRYVWGSLSSTKFSETDLPSLADLQDRAIACCLRIWRTVRHVLCDDSPEGHLPEELEEIDGLDTKDLLSYSFRAIHESSNLMRIIASNARQTRGRGLLVPSRQNFETIGRLTFDELSNLRHRGAFTTVSQTFTSCCQLVKYFPNDRPNLLDEWYQGALSCIHTQASTTRRSAGIPALIVGILSSNADHPSFEDVILNLQDISRRPALASETDGSNLPQVHALNCIKDIFKSSYLSKRAELYLTECLELAVNSLKSEIWAIRNCGLLLLRSLIDCLFGTSESKTSIEAGWDGRTVKIPYHKFKALPALLVNLLEMGQQSKGVLIGSQTAESVFPALDIIRRAGPPEEFRDRLYDIIAWYLGSRIWHVREIAARTLCSFLLKPGWLGSVEDLLASSGTSANKSHGSLLTLKFLLERLADVMPDQLLDDDVSTKLVSLLTRLPSINPCVGTCPETRAVYIEIVSFVTRLNHTGILSAKDTADEFLDSLVSGALGIGNNVDQSMMSTSALLKIRIEEASIQHALGQANKGVNRTLSSLLTSISDVNVACSVLESLSTVDLTQSEEVRANLVDGYVQVCFKTDAPEPRTIALENLAILMDRMLYDTSSEGLKHLPTNDTIARLWEDLRGKPMNPSLSDAIIRVSGPLLATVISRSEGVARDDLEPQLRSWGVMMSDAGTADRTFDTRMAAVDAMRSFSSSVSFPADQAQAPGTAHLPWLLALYDALNDDDDEIRAAAASAASPILSNRRLVSVEAGPRLLRWLLSRFGATDEFRAHVARRLAGHALTFATSEVDALLAGWTPAGTQLATALRFDDALFVVEEQNLYVDEVREARRWAGVYSSLPSPPPLSPSSPSPSPSPDATLSQWTLAGLRTLTTRLAREENENDNDERDGPLGWTAKPEVFAVCARVLVGGAALAKAAGGGDDDIVAVAEELKKFRDEGRKKGVHGLLLAMCDG</sequence>
<gene>
    <name evidence="1" type="ORF">F4820DRAFT_406808</name>
</gene>
<evidence type="ECO:0000313" key="2">
    <source>
        <dbReference type="Proteomes" id="UP001497700"/>
    </source>
</evidence>
<organism evidence="1 2">
    <name type="scientific">Hypoxylon rubiginosum</name>
    <dbReference type="NCBI Taxonomy" id="110542"/>
    <lineage>
        <taxon>Eukaryota</taxon>
        <taxon>Fungi</taxon>
        <taxon>Dikarya</taxon>
        <taxon>Ascomycota</taxon>
        <taxon>Pezizomycotina</taxon>
        <taxon>Sordariomycetes</taxon>
        <taxon>Xylariomycetidae</taxon>
        <taxon>Xylariales</taxon>
        <taxon>Hypoxylaceae</taxon>
        <taxon>Hypoxylon</taxon>
    </lineage>
</organism>
<reference evidence="1 2" key="1">
    <citation type="journal article" date="2022" name="New Phytol.">
        <title>Ecological generalism drives hyperdiversity of secondary metabolite gene clusters in xylarialean endophytes.</title>
        <authorList>
            <person name="Franco M.E.E."/>
            <person name="Wisecaver J.H."/>
            <person name="Arnold A.E."/>
            <person name="Ju Y.M."/>
            <person name="Slot J.C."/>
            <person name="Ahrendt S."/>
            <person name="Moore L.P."/>
            <person name="Eastman K.E."/>
            <person name="Scott K."/>
            <person name="Konkel Z."/>
            <person name="Mondo S.J."/>
            <person name="Kuo A."/>
            <person name="Hayes R.D."/>
            <person name="Haridas S."/>
            <person name="Andreopoulos B."/>
            <person name="Riley R."/>
            <person name="LaButti K."/>
            <person name="Pangilinan J."/>
            <person name="Lipzen A."/>
            <person name="Amirebrahimi M."/>
            <person name="Yan J."/>
            <person name="Adam C."/>
            <person name="Keymanesh K."/>
            <person name="Ng V."/>
            <person name="Louie K."/>
            <person name="Northen T."/>
            <person name="Drula E."/>
            <person name="Henrissat B."/>
            <person name="Hsieh H.M."/>
            <person name="Youens-Clark K."/>
            <person name="Lutzoni F."/>
            <person name="Miadlikowska J."/>
            <person name="Eastwood D.C."/>
            <person name="Hamelin R.C."/>
            <person name="Grigoriev I.V."/>
            <person name="U'Ren J.M."/>
        </authorList>
    </citation>
    <scope>NUCLEOTIDE SEQUENCE [LARGE SCALE GENOMIC DNA]</scope>
    <source>
        <strain evidence="1 2">CBS 119005</strain>
    </source>
</reference>
<keyword evidence="2" id="KW-1185">Reference proteome</keyword>
<name>A0ACB9ZE99_9PEZI</name>
<accession>A0ACB9ZE99</accession>
<comment type="caution">
    <text evidence="1">The sequence shown here is derived from an EMBL/GenBank/DDBJ whole genome shotgun (WGS) entry which is preliminary data.</text>
</comment>
<dbReference type="EMBL" id="MU393430">
    <property type="protein sequence ID" value="KAI4869504.1"/>
    <property type="molecule type" value="Genomic_DNA"/>
</dbReference>
<protein>
    <submittedName>
        <fullName evidence="1">Death-receptor fusion protein-domain-containing protein</fullName>
    </submittedName>
</protein>
<dbReference type="Proteomes" id="UP001497700">
    <property type="component" value="Unassembled WGS sequence"/>
</dbReference>
<evidence type="ECO:0000313" key="1">
    <source>
        <dbReference type="EMBL" id="KAI4869504.1"/>
    </source>
</evidence>
<proteinExistence type="predicted"/>